<evidence type="ECO:0000256" key="2">
    <source>
        <dbReference type="ARBA" id="ARBA00006787"/>
    </source>
</evidence>
<dbReference type="GO" id="GO:0010436">
    <property type="term" value="F:carotenoid dioxygenase activity"/>
    <property type="evidence" value="ECO:0007669"/>
    <property type="project" value="TreeGrafter"/>
</dbReference>
<keyword evidence="4" id="KW-0560">Oxidoreductase</keyword>
<evidence type="ECO:0000256" key="4">
    <source>
        <dbReference type="ARBA" id="ARBA00023002"/>
    </source>
</evidence>
<dbReference type="GeneID" id="74941966"/>
<comment type="cofactor">
    <cofactor evidence="1">
        <name>Fe(2+)</name>
        <dbReference type="ChEBI" id="CHEBI:29033"/>
    </cofactor>
</comment>
<organism evidence="6 7">
    <name type="scientific">Salinirubellus salinus</name>
    <dbReference type="NCBI Taxonomy" id="1364945"/>
    <lineage>
        <taxon>Archaea</taxon>
        <taxon>Methanobacteriati</taxon>
        <taxon>Methanobacteriota</taxon>
        <taxon>Stenosarchaea group</taxon>
        <taxon>Halobacteria</taxon>
        <taxon>Halobacteriales</taxon>
        <taxon>Natronomonadaceae</taxon>
        <taxon>Salinirubellus</taxon>
    </lineage>
</organism>
<sequence>MATDHAGTRLGFHSIDEELDTELAVEGEVPGWLSGALIRNGPGSFDLADGAVGHWFDGLAMLRKFTFEDGRVRYRNRFLRTEAYADAERGEYRGGFGTDGSLSRLEKAAALLTPPSPTDNTNIDVWRFGGEYAALTETEHLTLFDPETLETTGLTTYLGEPYGQHVTGHPHHDDERGVTVGLSTYFGRQPEYRLWRQHDGRWSRESLATLPADEPAYLHSFALTDRYAVVVEFPLVVSPLRLLRPSNEAFIKRFDWDPERGTRYRVVDRETGVEVASPVGESFFCFHHVNTYDDGEELVLDMVTFPDAAAITELYFDGVGGPSSWELEGGRLTRARLDPRAGTVETHEVHGGHLGLPRVSPAVTASEYRYAYAQGDPGQPVTGLPESVLKVDVETGEDQWYDAGGYTSEAVFVPRPDGDREDDGVVLAVVLDADTERSELHVVDGASMTRLAVAPLPHALPLDFHGQFLPEVR</sequence>
<dbReference type="GO" id="GO:0046872">
    <property type="term" value="F:metal ion binding"/>
    <property type="evidence" value="ECO:0007669"/>
    <property type="project" value="UniProtKB-KW"/>
</dbReference>
<evidence type="ECO:0000256" key="3">
    <source>
        <dbReference type="ARBA" id="ARBA00022723"/>
    </source>
</evidence>
<dbReference type="PANTHER" id="PTHR10543:SF24">
    <property type="entry name" value="CAROTENOID ISOMEROOXYGENASE"/>
    <property type="match status" value="1"/>
</dbReference>
<proteinExistence type="inferred from homology"/>
<dbReference type="Proteomes" id="UP001057580">
    <property type="component" value="Chromosome"/>
</dbReference>
<comment type="similarity">
    <text evidence="2">Belongs to the carotenoid oxygenase family.</text>
</comment>
<name>A0A9E7U5W3_9EURY</name>
<dbReference type="KEGG" id="ssai:N0B31_06050"/>
<dbReference type="RefSeq" id="WP_260594956.1">
    <property type="nucleotide sequence ID" value="NZ_CP104003.1"/>
</dbReference>
<dbReference type="EMBL" id="CP104003">
    <property type="protein sequence ID" value="UWM55845.1"/>
    <property type="molecule type" value="Genomic_DNA"/>
</dbReference>
<keyword evidence="5" id="KW-0408">Iron</keyword>
<evidence type="ECO:0000313" key="6">
    <source>
        <dbReference type="EMBL" id="UWM55845.1"/>
    </source>
</evidence>
<evidence type="ECO:0000256" key="1">
    <source>
        <dbReference type="ARBA" id="ARBA00001954"/>
    </source>
</evidence>
<accession>A0A9E7U5W3</accession>
<dbReference type="GO" id="GO:0016121">
    <property type="term" value="P:carotene catabolic process"/>
    <property type="evidence" value="ECO:0007669"/>
    <property type="project" value="TreeGrafter"/>
</dbReference>
<reference evidence="6" key="1">
    <citation type="submission" date="2022-09" db="EMBL/GenBank/DDBJ databases">
        <title>Diverse halophilic archaea isolated from saline environments.</title>
        <authorList>
            <person name="Cui H.-L."/>
        </authorList>
    </citation>
    <scope>NUCLEOTIDE SEQUENCE</scope>
    <source>
        <strain evidence="6">ZS-35-S2</strain>
    </source>
</reference>
<evidence type="ECO:0000256" key="5">
    <source>
        <dbReference type="ARBA" id="ARBA00023004"/>
    </source>
</evidence>
<protein>
    <submittedName>
        <fullName evidence="6">Carotenoid oxygenase family protein</fullName>
    </submittedName>
</protein>
<keyword evidence="3" id="KW-0479">Metal-binding</keyword>
<evidence type="ECO:0000313" key="7">
    <source>
        <dbReference type="Proteomes" id="UP001057580"/>
    </source>
</evidence>
<dbReference type="Pfam" id="PF03055">
    <property type="entry name" value="RPE65"/>
    <property type="match status" value="1"/>
</dbReference>
<dbReference type="PANTHER" id="PTHR10543">
    <property type="entry name" value="BETA-CAROTENE DIOXYGENASE"/>
    <property type="match status" value="1"/>
</dbReference>
<keyword evidence="7" id="KW-1185">Reference proteome</keyword>
<gene>
    <name evidence="6" type="ORF">N0B31_06050</name>
</gene>
<dbReference type="AlphaFoldDB" id="A0A9E7U5W3"/>
<dbReference type="InterPro" id="IPR004294">
    <property type="entry name" value="Carotenoid_Oase"/>
</dbReference>